<evidence type="ECO:0000256" key="6">
    <source>
        <dbReference type="SAM" id="Coils"/>
    </source>
</evidence>
<dbReference type="PANTHER" id="PTHR19338:SF46">
    <property type="entry name" value="NB-ARC DOMAIN-CONTAINING PROTEIN"/>
    <property type="match status" value="1"/>
</dbReference>
<dbReference type="AlphaFoldDB" id="A0A9R1PB79"/>
<dbReference type="Gene3D" id="3.40.50.300">
    <property type="entry name" value="P-loop containing nucleotide triphosphate hydrolases"/>
    <property type="match status" value="1"/>
</dbReference>
<evidence type="ECO:0000259" key="7">
    <source>
        <dbReference type="Pfam" id="PF00931"/>
    </source>
</evidence>
<evidence type="ECO:0000256" key="3">
    <source>
        <dbReference type="ARBA" id="ARBA00022737"/>
    </source>
</evidence>
<accession>A0A9R1PB79</accession>
<keyword evidence="5" id="KW-0611">Plant defense</keyword>
<dbReference type="Gene3D" id="1.20.5.4130">
    <property type="match status" value="1"/>
</dbReference>
<dbReference type="GO" id="GO:0043531">
    <property type="term" value="F:ADP binding"/>
    <property type="evidence" value="ECO:0007669"/>
    <property type="project" value="InterPro"/>
</dbReference>
<reference evidence="9 10" key="1">
    <citation type="submission" date="2017-09" db="EMBL/GenBank/DDBJ databases">
        <authorList>
            <consortium name="International Durum Wheat Genome Sequencing Consortium (IDWGSC)"/>
            <person name="Milanesi L."/>
        </authorList>
    </citation>
    <scope>NUCLEOTIDE SEQUENCE [LARGE SCALE GENOMIC DNA]</scope>
    <source>
        <strain evidence="10">cv. Svevo</strain>
    </source>
</reference>
<feature type="coiled-coil region" evidence="6">
    <location>
        <begin position="101"/>
        <end position="128"/>
    </location>
</feature>
<keyword evidence="3" id="KW-0677">Repeat</keyword>
<evidence type="ECO:0000313" key="10">
    <source>
        <dbReference type="Proteomes" id="UP000324705"/>
    </source>
</evidence>
<evidence type="ECO:0008006" key="11">
    <source>
        <dbReference type="Google" id="ProtNLM"/>
    </source>
</evidence>
<keyword evidence="2" id="KW-0433">Leucine-rich repeat</keyword>
<dbReference type="Pfam" id="PF18052">
    <property type="entry name" value="Rx_N"/>
    <property type="match status" value="1"/>
</dbReference>
<dbReference type="Pfam" id="PF00931">
    <property type="entry name" value="NB-ARC"/>
    <property type="match status" value="1"/>
</dbReference>
<dbReference type="GO" id="GO:0006952">
    <property type="term" value="P:defense response"/>
    <property type="evidence" value="ECO:0007669"/>
    <property type="project" value="UniProtKB-KW"/>
</dbReference>
<keyword evidence="6" id="KW-0175">Coiled coil</keyword>
<proteinExistence type="inferred from homology"/>
<keyword evidence="4" id="KW-0547">Nucleotide-binding</keyword>
<evidence type="ECO:0000256" key="5">
    <source>
        <dbReference type="ARBA" id="ARBA00022821"/>
    </source>
</evidence>
<dbReference type="EMBL" id="LT934114">
    <property type="protein sequence ID" value="VAH40196.1"/>
    <property type="molecule type" value="Genomic_DNA"/>
</dbReference>
<dbReference type="PANTHER" id="PTHR19338">
    <property type="entry name" value="TRANSLOCASE OF INNER MITOCHONDRIAL MEMBRANE 13 HOMOLOG"/>
    <property type="match status" value="1"/>
</dbReference>
<dbReference type="InterPro" id="IPR041118">
    <property type="entry name" value="Rx_N"/>
</dbReference>
<dbReference type="Gramene" id="TRITD2Bv1G007250.1">
    <property type="protein sequence ID" value="TRITD2Bv1G007250.1"/>
    <property type="gene ID" value="TRITD2Bv1G007250"/>
</dbReference>
<evidence type="ECO:0000256" key="2">
    <source>
        <dbReference type="ARBA" id="ARBA00022614"/>
    </source>
</evidence>
<evidence type="ECO:0000259" key="8">
    <source>
        <dbReference type="Pfam" id="PF18052"/>
    </source>
</evidence>
<comment type="similarity">
    <text evidence="1">Belongs to the disease resistance NB-LRR family.</text>
</comment>
<evidence type="ECO:0000256" key="1">
    <source>
        <dbReference type="ARBA" id="ARBA00008894"/>
    </source>
</evidence>
<feature type="domain" description="NB-ARC" evidence="7">
    <location>
        <begin position="155"/>
        <end position="263"/>
    </location>
</feature>
<gene>
    <name evidence="9" type="ORF">TRITD_2Bv1G007250</name>
</gene>
<feature type="domain" description="Disease resistance N-terminal" evidence="8">
    <location>
        <begin position="12"/>
        <end position="95"/>
    </location>
</feature>
<name>A0A9R1PB79_TRITD</name>
<dbReference type="SUPFAM" id="SSF52540">
    <property type="entry name" value="P-loop containing nucleoside triphosphate hydrolases"/>
    <property type="match status" value="1"/>
</dbReference>
<protein>
    <recommendedName>
        <fullName evidence="11">NB-ARC domain-containing protein</fullName>
    </recommendedName>
</protein>
<sequence length="263" mass="29126">MEVVVAVASAVASSVVPRLLTVLEESSKELRDIEEDIGFLHRELPMIYGLTDGQISHKEQPSGTEILSMEEFRDLAHNIEDCLDRFLPCAECEGEQQIRDTSKFRDEIARFKRELDAAQQRKKRYVVAESNVDNSSTADEEDTGTYEACPAVGIQEAKEEVWALLVGGESSKLRVVSIVGFGGSGKTALSWEVYNCPQVAKQFSCRAWVTVASNQIHGVAAKEALLTAILEGLLGDEARAPVPQRLLQLQQHIRLLLQTKRCV</sequence>
<organism evidence="9 10">
    <name type="scientific">Triticum turgidum subsp. durum</name>
    <name type="common">Durum wheat</name>
    <name type="synonym">Triticum durum</name>
    <dbReference type="NCBI Taxonomy" id="4567"/>
    <lineage>
        <taxon>Eukaryota</taxon>
        <taxon>Viridiplantae</taxon>
        <taxon>Streptophyta</taxon>
        <taxon>Embryophyta</taxon>
        <taxon>Tracheophyta</taxon>
        <taxon>Spermatophyta</taxon>
        <taxon>Magnoliopsida</taxon>
        <taxon>Liliopsida</taxon>
        <taxon>Poales</taxon>
        <taxon>Poaceae</taxon>
        <taxon>BOP clade</taxon>
        <taxon>Pooideae</taxon>
        <taxon>Triticodae</taxon>
        <taxon>Triticeae</taxon>
        <taxon>Triticinae</taxon>
        <taxon>Triticum</taxon>
    </lineage>
</organism>
<keyword evidence="10" id="KW-1185">Reference proteome</keyword>
<dbReference type="Proteomes" id="UP000324705">
    <property type="component" value="Chromosome 2B"/>
</dbReference>
<evidence type="ECO:0000256" key="4">
    <source>
        <dbReference type="ARBA" id="ARBA00022741"/>
    </source>
</evidence>
<dbReference type="InterPro" id="IPR027417">
    <property type="entry name" value="P-loop_NTPase"/>
</dbReference>
<dbReference type="InterPro" id="IPR002182">
    <property type="entry name" value="NB-ARC"/>
</dbReference>
<evidence type="ECO:0000313" key="9">
    <source>
        <dbReference type="EMBL" id="VAH40196.1"/>
    </source>
</evidence>